<keyword evidence="1" id="KW-0472">Membrane</keyword>
<dbReference type="AlphaFoldDB" id="A0A840U4P3"/>
<evidence type="ECO:0000313" key="3">
    <source>
        <dbReference type="EMBL" id="MBB5320694.1"/>
    </source>
</evidence>
<dbReference type="RefSeq" id="WP_183700703.1">
    <property type="nucleotide sequence ID" value="NZ_JACHFE010000002.1"/>
</dbReference>
<dbReference type="Proteomes" id="UP000591735">
    <property type="component" value="Unassembled WGS sequence"/>
</dbReference>
<feature type="transmembrane region" description="Helical" evidence="1">
    <location>
        <begin position="80"/>
        <end position="99"/>
    </location>
</feature>
<dbReference type="PANTHER" id="PTHR23028:SF53">
    <property type="entry name" value="ACYL_TRANSF_3 DOMAIN-CONTAINING PROTEIN"/>
    <property type="match status" value="1"/>
</dbReference>
<dbReference type="InterPro" id="IPR002656">
    <property type="entry name" value="Acyl_transf_3_dom"/>
</dbReference>
<dbReference type="EMBL" id="JACHFE010000002">
    <property type="protein sequence ID" value="MBB5320694.1"/>
    <property type="molecule type" value="Genomic_DNA"/>
</dbReference>
<evidence type="ECO:0000259" key="2">
    <source>
        <dbReference type="Pfam" id="PF01757"/>
    </source>
</evidence>
<feature type="transmembrane region" description="Helical" evidence="1">
    <location>
        <begin position="12"/>
        <end position="33"/>
    </location>
</feature>
<comment type="caution">
    <text evidence="3">The sequence shown here is derived from an EMBL/GenBank/DDBJ whole genome shotgun (WGS) entry which is preliminary data.</text>
</comment>
<feature type="domain" description="Acyltransferase 3" evidence="2">
    <location>
        <begin position="6"/>
        <end position="318"/>
    </location>
</feature>
<dbReference type="GO" id="GO:0009103">
    <property type="term" value="P:lipopolysaccharide biosynthetic process"/>
    <property type="evidence" value="ECO:0007669"/>
    <property type="project" value="TreeGrafter"/>
</dbReference>
<dbReference type="Pfam" id="PF01757">
    <property type="entry name" value="Acyl_transf_3"/>
    <property type="match status" value="1"/>
</dbReference>
<gene>
    <name evidence="3" type="ORF">HNR38_001166</name>
</gene>
<evidence type="ECO:0000256" key="1">
    <source>
        <dbReference type="SAM" id="Phobius"/>
    </source>
</evidence>
<name>A0A840U4P3_9GAMM</name>
<keyword evidence="1" id="KW-1133">Transmembrane helix</keyword>
<dbReference type="PANTHER" id="PTHR23028">
    <property type="entry name" value="ACETYLTRANSFERASE"/>
    <property type="match status" value="1"/>
</dbReference>
<feature type="transmembrane region" description="Helical" evidence="1">
    <location>
        <begin position="248"/>
        <end position="265"/>
    </location>
</feature>
<dbReference type="GO" id="GO:0016020">
    <property type="term" value="C:membrane"/>
    <property type="evidence" value="ECO:0007669"/>
    <property type="project" value="TreeGrafter"/>
</dbReference>
<feature type="transmembrane region" description="Helical" evidence="1">
    <location>
        <begin position="300"/>
        <end position="319"/>
    </location>
</feature>
<dbReference type="InterPro" id="IPR050879">
    <property type="entry name" value="Acyltransferase_3"/>
</dbReference>
<feature type="transmembrane region" description="Helical" evidence="1">
    <location>
        <begin position="39"/>
        <end position="60"/>
    </location>
</feature>
<organism evidence="3 4">
    <name type="scientific">Marinobacter oulmenensis</name>
    <dbReference type="NCBI Taxonomy" id="643747"/>
    <lineage>
        <taxon>Bacteria</taxon>
        <taxon>Pseudomonadati</taxon>
        <taxon>Pseudomonadota</taxon>
        <taxon>Gammaproteobacteria</taxon>
        <taxon>Pseudomonadales</taxon>
        <taxon>Marinobacteraceae</taxon>
        <taxon>Marinobacter</taxon>
    </lineage>
</organism>
<accession>A0A840U4P3</accession>
<dbReference type="GO" id="GO:0016747">
    <property type="term" value="F:acyltransferase activity, transferring groups other than amino-acyl groups"/>
    <property type="evidence" value="ECO:0007669"/>
    <property type="project" value="InterPro"/>
</dbReference>
<feature type="transmembrane region" description="Helical" evidence="1">
    <location>
        <begin position="154"/>
        <end position="175"/>
    </location>
</feature>
<keyword evidence="4" id="KW-1185">Reference proteome</keyword>
<keyword evidence="1" id="KW-0812">Transmembrane</keyword>
<sequence>MSGRLTSLDVLRSLAIILVMTAHIILGFGAPASLAPLQLGGIGVDLFFVLSGWLLGGQLFREVANTNSIDIRRFWYRRWIRTLPAYYAVLGFVSFQQLITKENWHLPLDYLVFVQNYNQPFEIFHVSWSLAVEEQFYLLVAPVVFLIWRFRPSVRLAILLAFLATPGIFRLLGWYDNEYQTHIRIDGCIAGVLLAYLKNQHVDVWRFLEKHSAALFGLSTVMFALYFFQRYVPLPLISDPDIIERALVFSGWLVFAVTTSGKAYWHIPGAHYIATRSYALYLLHPEAIALINRLDLPVPFLIYYGLVFGLSLMIAEVLYRTVELPFLSLRDRIVPAKTVRVSS</sequence>
<feature type="transmembrane region" description="Helical" evidence="1">
    <location>
        <begin position="126"/>
        <end position="147"/>
    </location>
</feature>
<evidence type="ECO:0000313" key="4">
    <source>
        <dbReference type="Proteomes" id="UP000591735"/>
    </source>
</evidence>
<protein>
    <submittedName>
        <fullName evidence="3">Peptidoglycan/LPS O-acetylase OafA/YrhL</fullName>
    </submittedName>
</protein>
<proteinExistence type="predicted"/>
<feature type="transmembrane region" description="Helical" evidence="1">
    <location>
        <begin position="211"/>
        <end position="228"/>
    </location>
</feature>
<reference evidence="3 4" key="1">
    <citation type="submission" date="2020-08" db="EMBL/GenBank/DDBJ databases">
        <title>Genomic Encyclopedia of Type Strains, Phase IV (KMG-IV): sequencing the most valuable type-strain genomes for metagenomic binning, comparative biology and taxonomic classification.</title>
        <authorList>
            <person name="Goeker M."/>
        </authorList>
    </citation>
    <scope>NUCLEOTIDE SEQUENCE [LARGE SCALE GENOMIC DNA]</scope>
    <source>
        <strain evidence="3 4">DSM 22359</strain>
    </source>
</reference>